<dbReference type="RefSeq" id="WP_007156121.1">
    <property type="nucleotide sequence ID" value="NZ_CAUQIH010000001.1"/>
</dbReference>
<dbReference type="PANTHER" id="PTHR40065:SF3">
    <property type="entry name" value="RNA-BINDING PROTEIN YHBY"/>
    <property type="match status" value="1"/>
</dbReference>
<dbReference type="PROSITE" id="PS51295">
    <property type="entry name" value="CRM"/>
    <property type="match status" value="1"/>
</dbReference>
<evidence type="ECO:0000259" key="3">
    <source>
        <dbReference type="PROSITE" id="PS51295"/>
    </source>
</evidence>
<accession>A0A7W9SH83</accession>
<evidence type="ECO:0000313" key="6">
    <source>
        <dbReference type="Proteomes" id="UP000522163"/>
    </source>
</evidence>
<dbReference type="SUPFAM" id="SSF75471">
    <property type="entry name" value="YhbY-like"/>
    <property type="match status" value="1"/>
</dbReference>
<feature type="domain" description="CRM" evidence="3">
    <location>
        <begin position="4"/>
        <end position="100"/>
    </location>
</feature>
<keyword evidence="1 2" id="KW-0694">RNA-binding</keyword>
<dbReference type="SMART" id="SM01103">
    <property type="entry name" value="CRS1_YhbY"/>
    <property type="match status" value="1"/>
</dbReference>
<dbReference type="InterPro" id="IPR051925">
    <property type="entry name" value="RNA-binding_domain"/>
</dbReference>
<dbReference type="Proteomes" id="UP000780721">
    <property type="component" value="Unassembled WGS sequence"/>
</dbReference>
<dbReference type="InterPro" id="IPR035920">
    <property type="entry name" value="YhbY-like_sf"/>
</dbReference>
<sequence>MKSYIKDSKMRSALKGAAQKIEPTLSLGKNSITPEFIEAVREYMEKHELMKIHVLKNCIDDLRELGNTIAERSGTELVQIIGRMIVLYKPAKEEKDRKFSL</sequence>
<organism evidence="4 6">
    <name type="scientific">Oribacterium sinus</name>
    <dbReference type="NCBI Taxonomy" id="237576"/>
    <lineage>
        <taxon>Bacteria</taxon>
        <taxon>Bacillati</taxon>
        <taxon>Bacillota</taxon>
        <taxon>Clostridia</taxon>
        <taxon>Lachnospirales</taxon>
        <taxon>Lachnospiraceae</taxon>
        <taxon>Oribacterium</taxon>
    </lineage>
</organism>
<dbReference type="GeneID" id="85014904"/>
<name>A0A7W9SH83_9FIRM</name>
<reference evidence="5" key="1">
    <citation type="submission" date="2020-04" db="EMBL/GenBank/DDBJ databases">
        <title>Deep metagenomics examines the oral microbiome during advanced dental caries in children, revealing novel taxa and co-occurrences with host molecules.</title>
        <authorList>
            <person name="Baker J.L."/>
            <person name="Morton J.T."/>
            <person name="Dinis M."/>
            <person name="Alvarez R."/>
            <person name="Tran N.C."/>
            <person name="Knight R."/>
            <person name="Edlund A."/>
        </authorList>
    </citation>
    <scope>NUCLEOTIDE SEQUENCE</scope>
    <source>
        <strain evidence="5">JCVI_48_bin.5</strain>
    </source>
</reference>
<proteinExistence type="predicted"/>
<evidence type="ECO:0000313" key="5">
    <source>
        <dbReference type="EMBL" id="MBF1304440.1"/>
    </source>
</evidence>
<dbReference type="Pfam" id="PF01985">
    <property type="entry name" value="CRS1_YhbY"/>
    <property type="match status" value="1"/>
</dbReference>
<dbReference type="AlphaFoldDB" id="A0A7W9SH83"/>
<dbReference type="Gene3D" id="3.30.110.60">
    <property type="entry name" value="YhbY-like"/>
    <property type="match status" value="1"/>
</dbReference>
<evidence type="ECO:0000256" key="2">
    <source>
        <dbReference type="PROSITE-ProRule" id="PRU00626"/>
    </source>
</evidence>
<comment type="caution">
    <text evidence="4">The sequence shown here is derived from an EMBL/GenBank/DDBJ whole genome shotgun (WGS) entry which is preliminary data.</text>
</comment>
<dbReference type="PANTHER" id="PTHR40065">
    <property type="entry name" value="RNA-BINDING PROTEIN YHBY"/>
    <property type="match status" value="1"/>
</dbReference>
<dbReference type="EMBL" id="JACHHH010000006">
    <property type="protein sequence ID" value="MBB6041385.1"/>
    <property type="molecule type" value="Genomic_DNA"/>
</dbReference>
<gene>
    <name evidence="4" type="ORF">HNQ46_001365</name>
    <name evidence="5" type="ORF">HXM91_00945</name>
</gene>
<dbReference type="Proteomes" id="UP000522163">
    <property type="component" value="Unassembled WGS sequence"/>
</dbReference>
<dbReference type="InterPro" id="IPR001890">
    <property type="entry name" value="RNA-binding_CRM"/>
</dbReference>
<protein>
    <submittedName>
        <fullName evidence="4 5">RNA-binding protein</fullName>
    </submittedName>
</protein>
<evidence type="ECO:0000256" key="1">
    <source>
        <dbReference type="ARBA" id="ARBA00022884"/>
    </source>
</evidence>
<dbReference type="GO" id="GO:0003723">
    <property type="term" value="F:RNA binding"/>
    <property type="evidence" value="ECO:0007669"/>
    <property type="project" value="UniProtKB-UniRule"/>
</dbReference>
<reference evidence="4 6" key="2">
    <citation type="submission" date="2020-08" db="EMBL/GenBank/DDBJ databases">
        <title>Genomic Encyclopedia of Type Strains, Phase IV (KMG-IV): sequencing the most valuable type-strain genomes for metagenomic binning, comparative biology and taxonomic classification.</title>
        <authorList>
            <person name="Goeker M."/>
        </authorList>
    </citation>
    <scope>NUCLEOTIDE SEQUENCE [LARGE SCALE GENOMIC DNA]</scope>
    <source>
        <strain evidence="4 6">DSM 17245</strain>
    </source>
</reference>
<dbReference type="EMBL" id="JABZRB010000011">
    <property type="protein sequence ID" value="MBF1304440.1"/>
    <property type="molecule type" value="Genomic_DNA"/>
</dbReference>
<evidence type="ECO:0000313" key="4">
    <source>
        <dbReference type="EMBL" id="MBB6041385.1"/>
    </source>
</evidence>